<evidence type="ECO:0000259" key="3">
    <source>
        <dbReference type="PROSITE" id="PS50114"/>
    </source>
</evidence>
<feature type="region of interest" description="Disordered" evidence="2">
    <location>
        <begin position="344"/>
        <end position="413"/>
    </location>
</feature>
<keyword evidence="1" id="KW-0479">Metal-binding</keyword>
<feature type="compositionally biased region" description="Polar residues" evidence="2">
    <location>
        <begin position="66"/>
        <end position="96"/>
    </location>
</feature>
<feature type="region of interest" description="Disordered" evidence="2">
    <location>
        <begin position="232"/>
        <end position="294"/>
    </location>
</feature>
<feature type="domain" description="GATA-type" evidence="3">
    <location>
        <begin position="11"/>
        <end position="58"/>
    </location>
</feature>
<evidence type="ECO:0000313" key="5">
    <source>
        <dbReference type="Proteomes" id="UP001150062"/>
    </source>
</evidence>
<proteinExistence type="predicted"/>
<evidence type="ECO:0000256" key="2">
    <source>
        <dbReference type="SAM" id="MobiDB-lite"/>
    </source>
</evidence>
<dbReference type="InterPro" id="IPR000679">
    <property type="entry name" value="Znf_GATA"/>
</dbReference>
<feature type="compositionally biased region" description="Polar residues" evidence="2">
    <location>
        <begin position="117"/>
        <end position="131"/>
    </location>
</feature>
<comment type="caution">
    <text evidence="4">The sequence shown here is derived from an EMBL/GenBank/DDBJ whole genome shotgun (WGS) entry which is preliminary data.</text>
</comment>
<dbReference type="InterPro" id="IPR013088">
    <property type="entry name" value="Znf_NHR/GATA"/>
</dbReference>
<dbReference type="CDD" id="cd00202">
    <property type="entry name" value="ZnF_GATA"/>
    <property type="match status" value="1"/>
</dbReference>
<dbReference type="SMART" id="SM00401">
    <property type="entry name" value="ZnF_GATA"/>
    <property type="match status" value="1"/>
</dbReference>
<dbReference type="Gene3D" id="3.30.50.10">
    <property type="entry name" value="Erythroid Transcription Factor GATA-1, subunit A"/>
    <property type="match status" value="1"/>
</dbReference>
<feature type="compositionally biased region" description="Low complexity" evidence="2">
    <location>
        <begin position="136"/>
        <end position="152"/>
    </location>
</feature>
<evidence type="ECO:0000313" key="4">
    <source>
        <dbReference type="EMBL" id="KAJ6231597.1"/>
    </source>
</evidence>
<reference evidence="4" key="1">
    <citation type="submission" date="2022-08" db="EMBL/GenBank/DDBJ databases">
        <title>Novel sulfate-reducing endosymbionts in the free-living metamonad Anaeramoeba.</title>
        <authorList>
            <person name="Jerlstrom-Hultqvist J."/>
            <person name="Cepicka I."/>
            <person name="Gallot-Lavallee L."/>
            <person name="Salas-Leiva D."/>
            <person name="Curtis B.A."/>
            <person name="Zahonova K."/>
            <person name="Pipaliya S."/>
            <person name="Dacks J."/>
            <person name="Roger A.J."/>
        </authorList>
    </citation>
    <scope>NUCLEOTIDE SEQUENCE</scope>
    <source>
        <strain evidence="4">Schooner1</strain>
    </source>
</reference>
<feature type="compositionally biased region" description="Low complexity" evidence="2">
    <location>
        <begin position="239"/>
        <end position="252"/>
    </location>
</feature>
<organism evidence="4 5">
    <name type="scientific">Anaeramoeba flamelloides</name>
    <dbReference type="NCBI Taxonomy" id="1746091"/>
    <lineage>
        <taxon>Eukaryota</taxon>
        <taxon>Metamonada</taxon>
        <taxon>Anaeramoebidae</taxon>
        <taxon>Anaeramoeba</taxon>
    </lineage>
</organism>
<dbReference type="PROSITE" id="PS50114">
    <property type="entry name" value="GATA_ZN_FINGER_2"/>
    <property type="match status" value="1"/>
</dbReference>
<feature type="region of interest" description="Disordered" evidence="2">
    <location>
        <begin position="39"/>
        <end position="174"/>
    </location>
</feature>
<name>A0ABQ8XG24_9EUKA</name>
<keyword evidence="5" id="KW-1185">Reference proteome</keyword>
<sequence length="536" mass="62279">MSKSKICSNPDCKATTTPIWRRIDGNFYCNACGMYKKRHNGKDRPISETQNSGQKKKRICKIVTINRPSTYSDHSSPIYSDGTNSQNNEEGYSVDNNPRRKTRTVFRFKSSPRHENQNITNSPNDQQQNLSKDFLSSPRSPRSPIASRSPIIFDSNGMNRSKQTQITRNTDQSQGQMLFQKQKFVGNQMQPQERSDLKSSNLFSPRFFKNTTFKEANFQSSNVLEIENEIENENENESLEQNNTSQSESNSSGSMSVTDGGEWIEEENEGNISDQSYDPNSNESDSQNDDDDNEIPVQEIIGNNQKPFFRNSKNNNFPNQLHFNFEKIKQQQQQQQQQNSIFHNQNNYNSRNNNNNNKSNNNNNLSKNSKNIFFNESTQSSSKESTSSSFPFFKNGGNNNNNNKRPKQDFQKPKHFNQNFHLKEKRMDNINYQNRLRGCQVENKIVNFRKGDCVAIRVPQQPEIYAVILDFKKSSKTQQVYIQVRWLLPKVHPFHQNHFNFNTRQLKRNDFDLGEFEKILQPIGSIKRKLNFTLVD</sequence>
<dbReference type="EMBL" id="JAOAOG010000299">
    <property type="protein sequence ID" value="KAJ6231597.1"/>
    <property type="molecule type" value="Genomic_DNA"/>
</dbReference>
<dbReference type="Proteomes" id="UP001150062">
    <property type="component" value="Unassembled WGS sequence"/>
</dbReference>
<feature type="compositionally biased region" description="Polar residues" evidence="2">
    <location>
        <begin position="156"/>
        <end position="174"/>
    </location>
</feature>
<keyword evidence="1" id="KW-0863">Zinc-finger</keyword>
<accession>A0ABQ8XG24</accession>
<dbReference type="SUPFAM" id="SSF57716">
    <property type="entry name" value="Glucocorticoid receptor-like (DNA-binding domain)"/>
    <property type="match status" value="1"/>
</dbReference>
<gene>
    <name evidence="4" type="ORF">M0813_05670</name>
</gene>
<evidence type="ECO:0000256" key="1">
    <source>
        <dbReference type="PROSITE-ProRule" id="PRU00094"/>
    </source>
</evidence>
<protein>
    <submittedName>
        <fullName evidence="4">Box a-binding factor-related</fullName>
    </submittedName>
</protein>
<keyword evidence="1" id="KW-0862">Zinc</keyword>
<feature type="compositionally biased region" description="Low complexity" evidence="2">
    <location>
        <begin position="344"/>
        <end position="403"/>
    </location>
</feature>